<feature type="compositionally biased region" description="Basic and acidic residues" evidence="2">
    <location>
        <begin position="1483"/>
        <end position="1501"/>
    </location>
</feature>
<dbReference type="Proteomes" id="UP000007494">
    <property type="component" value="Chromosome XII"/>
</dbReference>
<feature type="compositionally biased region" description="Basic and acidic residues" evidence="2">
    <location>
        <begin position="1798"/>
        <end position="1812"/>
    </location>
</feature>
<feature type="region of interest" description="Disordered" evidence="2">
    <location>
        <begin position="1"/>
        <end position="53"/>
    </location>
</feature>
<feature type="compositionally biased region" description="Basic and acidic residues" evidence="2">
    <location>
        <begin position="1582"/>
        <end position="1603"/>
    </location>
</feature>
<feature type="compositionally biased region" description="Polar residues" evidence="2">
    <location>
        <begin position="1629"/>
        <end position="1642"/>
    </location>
</feature>
<gene>
    <name evidence="4" type="ORF">BN1204_062120</name>
    <name evidence="3" type="ORF">NCLIV_062120</name>
</gene>
<evidence type="ECO:0000313" key="3">
    <source>
        <dbReference type="EMBL" id="CBZ55786.1"/>
    </source>
</evidence>
<keyword evidence="5" id="KW-1185">Reference proteome</keyword>
<reference evidence="4" key="4">
    <citation type="journal article" date="2015" name="PLoS ONE">
        <title>Comprehensive Evaluation of Toxoplasma gondii VEG and Neospora caninum LIV Genomes with Tachyzoite Stage Transcriptome and Proteome Defines Novel Transcript Features.</title>
        <authorList>
            <person name="Ramaprasad A."/>
            <person name="Mourier T."/>
            <person name="Naeem R."/>
            <person name="Malas T.B."/>
            <person name="Moussa E."/>
            <person name="Panigrahi A."/>
            <person name="Vermont S.J."/>
            <person name="Otto T.D."/>
            <person name="Wastling J."/>
            <person name="Pain A."/>
        </authorList>
    </citation>
    <scope>NUCLEOTIDE SEQUENCE</scope>
    <source>
        <strain evidence="4">Liverpool</strain>
    </source>
</reference>
<accession>F0VPY9</accession>
<sequence length="2135" mass="237334">MRDQEDDVSSLPKGEDGDFFSVLLQNHITGVRTPRPGRPQPLHPTEPKAAPSLSANAHAFCSSSFAPLSSWDRPGTRTAEDSRGDTSAPAVSSASNDARLGEGRPDRRGGESEGAALIEGRSEERADAKTAQVFPFLRGRAASLEILKKHKPQGNGPSWVSSRHPPPAVLPDCGAIAGRGSETDGGESGKTDQRERGSEAGARPGASTCRDGRRGASVGGDKNERGGESDERRRSGERRHTRGKSFNKQLEARIERVHRATRRATSSREEGQLETARRRKANLHPLHRSLPPHSHHRTAEQCFPRRSRSRTASYASREETETDALTGSTVHSFPSARGSFSAFERFCGPCGRPSSPSPVCDHLEREDTDGRVGRGRRGPGSHAALFAGKRKTHSHASCSRGDESPLSALSAESSTRSAASEADRPAVRRERGQGKVNERASGRGYCSSEGLGGRRGASQAGGHRWTSWGVHTPSGSDWEDDEGEIGREAQWERETSDVAWWGKRRLTRKRRHRALRPRAGRAGMTLSAVFAPPKAFSEDSATPFQPSLPPSSLLSASPLFTDLFPALQDTSQKKEEPPAKREPDQPVSLDASLAAGRPLPVSPLGPDRGLAQWLAVLRSSPQLVSTLLHSSASPPLLARNALPLSVPSLASTPSVSPSAALLVPPPSDSQANGDKRDPCEANLPSPSPPCISSACISASPCPASSSSSLVPIPGENTGRVVLPVLTACEGKEPSPVARRDDSALSSVVPPAWRASLAPFPFSVEQSPLCASFASLLLGSRGERAGPQDSGDPTASRAVRGDKTRENAKRCLLLERCRGEIREMKERVAHLRAGVESNLCDMKKWMATAVNEVGQVYVTHSHDDGSADGSFAKVKEEFEKERSAFALCRAQQEERLSLLQLQVYGLEEQLMLAETTRDKQEKTIEQMTLFAKAEAEKQREKVRSLHLELEALKEKKEDREREEERQKAAHAESVESLQQEVEQVTKEKTKMEAQLKRLTAEHEELRREHETTRARLKESEEGLRDTREREEEERKKREALLVERARGEREEEKLLEDVQRLHGALSEKEAIFTEMKTEAERVRQDLDRERQLRELREQEKGQIERELTEAKKREEEGQEENDNLQQEVTRMQRNIEQIQSQRDQESRRHAAEKERLRKQIDELELERQAMHADATARLEEHLKAEEKLREEAQNLRAQQRKKTNVEEELLATKTELQHLKDELKDLLAEEVGKRAALTEENAKQQTELENKHHLVRSLLQQKSTLEVKLQESQRRELNLQKDVRSGEEERLELKQSVADLQLERDQQKLAIQRSELEVERLKQYVAKLETSAKMHQEELCRRQAALTESLEKHESAAGAASKWKALYSSQQSAVQKLRDQLVSLHRSLLKRGEAEDAFLYLHLDRLSPKGGFPEAGEQRRESESDSETDAAGFDQAAKTTSGKETSREEQRAMRASAAKALALLLNAPVFQPIRSQGSGSRGLGGEREAREKTRAGDTREALDTAAKNGDDSASPPRSAAARSLGRAVAQEEARQKKDWLQDAEFPRFREASSGREETYTFRERRESRGDSSDAKCAVTSDEDTPRFGAREGKIEGKSRERARSSPDAPEGVSSRGVSRTSSSLPGTRVGTESRQTTASSEASESLFHRDVNDARDSLGEQRGGARQVEDEKGDVRVAKAGELLQLRTQIGELEKEGERRAIELSQLEHSVYTLEAEVRVAEEKLSRATCTCEIAFHDILAQSGRYHSSAEILQKIETAGKDLHLLPSLRQTLRAHMREKGRWRERDAEGRKKRRGKAAKPEGRDEDRDGDHEPFDEEEKVEMVRWMNHLVEETERSCYILEGAHAARDVAARERQHLQRQREALASELREKRVRLRSLDAKAKRIPGSLLRLREREQACVEALGERKQTRPLVSVPPVAACLADVVKKSAFSSLDRKNPPNERGCDEGRELGERDLREGCGRRRIAESEREKEKTNHEPKVEVAPRRGSWSPRPEAHRPSRGSADTGRGDEVPSGDARLSMKKERHVLFEQGKDDDEEDYPSSPSLFHHLASEQRDHRSSQSDNRDSKKVIGSSSADTYTNGVDDASSAWSERDVHAQSGGCSFWVAWSAATGDLEEALASSRVDPVSAADRAGH</sequence>
<feature type="region of interest" description="Disordered" evidence="2">
    <location>
        <begin position="147"/>
        <end position="331"/>
    </location>
</feature>
<dbReference type="OrthoDB" id="333836at2759"/>
<feature type="compositionally biased region" description="Basic and acidic residues" evidence="2">
    <location>
        <begin position="2050"/>
        <end position="2069"/>
    </location>
</feature>
<feature type="region of interest" description="Disordered" evidence="2">
    <location>
        <begin position="351"/>
        <end position="483"/>
    </location>
</feature>
<proteinExistence type="predicted"/>
<dbReference type="InParanoid" id="F0VPY9"/>
<feature type="region of interest" description="Disordered" evidence="2">
    <location>
        <begin position="1471"/>
        <end position="1670"/>
    </location>
</feature>
<feature type="region of interest" description="Disordered" evidence="2">
    <location>
        <begin position="1408"/>
        <end position="1454"/>
    </location>
</feature>
<feature type="compositionally biased region" description="Basic residues" evidence="2">
    <location>
        <begin position="235"/>
        <end position="245"/>
    </location>
</feature>
<name>F0VPY9_NEOCL</name>
<dbReference type="GeneID" id="13441217"/>
<feature type="compositionally biased region" description="Low complexity" evidence="2">
    <location>
        <begin position="404"/>
        <end position="420"/>
    </location>
</feature>
<feature type="compositionally biased region" description="Low complexity" evidence="2">
    <location>
        <begin position="1610"/>
        <end position="1622"/>
    </location>
</feature>
<feature type="compositionally biased region" description="Low complexity" evidence="2">
    <location>
        <begin position="1511"/>
        <end position="1522"/>
    </location>
</feature>
<feature type="region of interest" description="Disordered" evidence="2">
    <location>
        <begin position="1001"/>
        <end position="1035"/>
    </location>
</feature>
<feature type="compositionally biased region" description="Basic and acidic residues" evidence="2">
    <location>
        <begin position="1066"/>
        <end position="1114"/>
    </location>
</feature>
<reference evidence="3" key="2">
    <citation type="submission" date="2011-03" db="EMBL/GenBank/DDBJ databases">
        <title>Comparative genomics and transcriptomics of Neospora caninum and Toxoplasma gondii.</title>
        <authorList>
            <person name="Reid A.J."/>
            <person name="Sohal A."/>
            <person name="Harris D."/>
            <person name="Quail M."/>
            <person name="Sanders M."/>
            <person name="Berriman M."/>
            <person name="Wastling J.M."/>
            <person name="Pain A."/>
        </authorList>
    </citation>
    <scope>NUCLEOTIDE SEQUENCE</scope>
    <source>
        <strain evidence="3">Liverpool</strain>
    </source>
</reference>
<feature type="region of interest" description="Disordered" evidence="2">
    <location>
        <begin position="65"/>
        <end position="133"/>
    </location>
</feature>
<feature type="compositionally biased region" description="Basic and acidic residues" evidence="2">
    <location>
        <begin position="1775"/>
        <end position="1789"/>
    </location>
</feature>
<feature type="region of interest" description="Disordered" evidence="2">
    <location>
        <begin position="1775"/>
        <end position="1815"/>
    </location>
</feature>
<dbReference type="VEuPathDB" id="ToxoDB:NCLIV_062120"/>
<dbReference type="OMA" id="CTCEIAF"/>
<organism evidence="3 5">
    <name type="scientific">Neospora caninum (strain Liverpool)</name>
    <dbReference type="NCBI Taxonomy" id="572307"/>
    <lineage>
        <taxon>Eukaryota</taxon>
        <taxon>Sar</taxon>
        <taxon>Alveolata</taxon>
        <taxon>Apicomplexa</taxon>
        <taxon>Conoidasida</taxon>
        <taxon>Coccidia</taxon>
        <taxon>Eucoccidiorida</taxon>
        <taxon>Eimeriorina</taxon>
        <taxon>Sarcocystidae</taxon>
        <taxon>Neospora</taxon>
    </lineage>
</organism>
<feature type="region of interest" description="Disordered" evidence="2">
    <location>
        <begin position="1066"/>
        <end position="1124"/>
    </location>
</feature>
<feature type="compositionally biased region" description="Basic and acidic residues" evidence="2">
    <location>
        <begin position="99"/>
        <end position="111"/>
    </location>
</feature>
<feature type="compositionally biased region" description="Basic and acidic residues" evidence="2">
    <location>
        <begin position="221"/>
        <end position="234"/>
    </location>
</feature>
<feature type="region of interest" description="Disordered" evidence="2">
    <location>
        <begin position="655"/>
        <end position="683"/>
    </location>
</feature>
<feature type="compositionally biased region" description="Basic and acidic residues" evidence="2">
    <location>
        <begin position="953"/>
        <end position="972"/>
    </location>
</feature>
<feature type="region of interest" description="Disordered" evidence="2">
    <location>
        <begin position="953"/>
        <end position="977"/>
    </location>
</feature>
<feature type="compositionally biased region" description="Basic and acidic residues" evidence="2">
    <location>
        <begin position="421"/>
        <end position="441"/>
    </location>
</feature>
<feature type="region of interest" description="Disordered" evidence="2">
    <location>
        <begin position="1962"/>
        <end position="2093"/>
    </location>
</feature>
<evidence type="ECO:0000313" key="4">
    <source>
        <dbReference type="EMBL" id="CEL70529.1"/>
    </source>
</evidence>
<evidence type="ECO:0000256" key="1">
    <source>
        <dbReference type="SAM" id="Coils"/>
    </source>
</evidence>
<dbReference type="EMBL" id="LN714487">
    <property type="protein sequence ID" value="CEL70529.1"/>
    <property type="molecule type" value="Genomic_DNA"/>
</dbReference>
<keyword evidence="1" id="KW-0175">Coiled coil</keyword>
<dbReference type="RefSeq" id="XP_003885812.1">
    <property type="nucleotide sequence ID" value="XM_003885763.1"/>
</dbReference>
<feature type="compositionally biased region" description="Basic and acidic residues" evidence="2">
    <location>
        <begin position="74"/>
        <end position="84"/>
    </location>
</feature>
<feature type="compositionally biased region" description="Basic and acidic residues" evidence="2">
    <location>
        <begin position="361"/>
        <end position="372"/>
    </location>
</feature>
<feature type="compositionally biased region" description="Basic and acidic residues" evidence="2">
    <location>
        <begin position="1962"/>
        <end position="1985"/>
    </location>
</feature>
<feature type="compositionally biased region" description="Polar residues" evidence="2">
    <location>
        <begin position="2072"/>
        <end position="2081"/>
    </location>
</feature>
<feature type="coiled-coil region" evidence="1">
    <location>
        <begin position="1847"/>
        <end position="1881"/>
    </location>
</feature>
<feature type="compositionally biased region" description="Basic residues" evidence="2">
    <location>
        <begin position="277"/>
        <end position="287"/>
    </location>
</feature>
<feature type="compositionally biased region" description="Basic and acidic residues" evidence="2">
    <location>
        <begin position="2019"/>
        <end position="2032"/>
    </location>
</feature>
<dbReference type="eggNOG" id="ENOG502SH1W">
    <property type="taxonomic scope" value="Eukaryota"/>
</dbReference>
<reference evidence="5" key="3">
    <citation type="journal article" date="2012" name="PLoS Pathog.">
        <title>Comparative genomics of the apicomplexan parasites Toxoplasma gondii and Neospora caninum: Coccidia differing in host range and transmission strategy.</title>
        <authorList>
            <person name="Reid A.J."/>
            <person name="Vermont S.J."/>
            <person name="Cotton J.A."/>
            <person name="Harris D."/>
            <person name="Hill-Cawthorne G.A."/>
            <person name="Konen-Waisman S."/>
            <person name="Latham S.M."/>
            <person name="Mourier T."/>
            <person name="Norton R."/>
            <person name="Quail M.A."/>
            <person name="Sanders M."/>
            <person name="Shanmugam D."/>
            <person name="Sohal A."/>
            <person name="Wasmuth J.D."/>
            <person name="Brunk B."/>
            <person name="Grigg M.E."/>
            <person name="Howard J.C."/>
            <person name="Parkinson J."/>
            <person name="Roos D.S."/>
            <person name="Trees A.J."/>
            <person name="Berriman M."/>
            <person name="Pain A."/>
            <person name="Wastling J.M."/>
        </authorList>
    </citation>
    <scope>NUCLEOTIDE SEQUENCE [LARGE SCALE GENOMIC DNA]</scope>
    <source>
        <strain evidence="5">Liverpool</strain>
    </source>
</reference>
<feature type="region of interest" description="Disordered" evidence="2">
    <location>
        <begin position="782"/>
        <end position="802"/>
    </location>
</feature>
<protein>
    <submittedName>
        <fullName evidence="3">Liver stage antigen, related</fullName>
    </submittedName>
</protein>
<evidence type="ECO:0000313" key="5">
    <source>
        <dbReference type="Proteomes" id="UP000007494"/>
    </source>
</evidence>
<dbReference type="EMBL" id="FR823393">
    <property type="protein sequence ID" value="CBZ55786.1"/>
    <property type="molecule type" value="Genomic_DNA"/>
</dbReference>
<evidence type="ECO:0000256" key="2">
    <source>
        <dbReference type="SAM" id="MobiDB-lite"/>
    </source>
</evidence>
<feature type="compositionally biased region" description="Basic and acidic residues" evidence="2">
    <location>
        <begin position="1528"/>
        <end position="1572"/>
    </location>
</feature>
<feature type="compositionally biased region" description="Basic and acidic residues" evidence="2">
    <location>
        <begin position="187"/>
        <end position="198"/>
    </location>
</feature>
<reference evidence="3" key="1">
    <citation type="submission" date="2011-02" db="EMBL/GenBank/DDBJ databases">
        <authorList>
            <person name="Aslett M."/>
        </authorList>
    </citation>
    <scope>NUCLEOTIDE SEQUENCE</scope>
    <source>
        <strain evidence="3">Liverpool</strain>
    </source>
</reference>
<feature type="compositionally biased region" description="Basic and acidic residues" evidence="2">
    <location>
        <begin position="1645"/>
        <end position="1658"/>
    </location>
</feature>